<proteinExistence type="predicted"/>
<sequence>MKYIKLVLENLDIKPNSEIKGHVTVDYPGTYDGIVINTLIMNSNKLIVYKSYNDEKISDNVSRLFISKDVMPDNKAKFTAVIEFEPEQSHDVKFRASIIEQHKEVESVQLFGKFSA</sequence>
<name>A0A075IBC2_9ARCH</name>
<evidence type="ECO:0000313" key="1">
    <source>
        <dbReference type="EMBL" id="AIF25080.1"/>
    </source>
</evidence>
<reference evidence="1" key="1">
    <citation type="journal article" date="2014" name="Genome Biol. Evol.">
        <title>Pangenome evidence for extensive interdomain horizontal transfer affecting lineage core and shell genes in uncultured planktonic thaumarchaeota and euryarchaeota.</title>
        <authorList>
            <person name="Deschamps P."/>
            <person name="Zivanovic Y."/>
            <person name="Moreira D."/>
            <person name="Rodriguez-Valera F."/>
            <person name="Lopez-Garcia P."/>
        </authorList>
    </citation>
    <scope>NUCLEOTIDE SEQUENCE</scope>
</reference>
<dbReference type="EMBL" id="KF901281">
    <property type="protein sequence ID" value="AIF25080.1"/>
    <property type="molecule type" value="Genomic_DNA"/>
</dbReference>
<accession>A0A075IBC2</accession>
<organism evidence="1">
    <name type="scientific">uncultured marine thaumarchaeote SAT1000_44_H06</name>
    <dbReference type="NCBI Taxonomy" id="1456411"/>
    <lineage>
        <taxon>Archaea</taxon>
        <taxon>Nitrososphaerota</taxon>
        <taxon>environmental samples</taxon>
    </lineage>
</organism>
<protein>
    <submittedName>
        <fullName evidence="1">Uncharacterized protein</fullName>
    </submittedName>
</protein>
<dbReference type="AlphaFoldDB" id="A0A075IBC2"/>